<gene>
    <name evidence="2" type="ORF">RHTO0S_17e02234g</name>
</gene>
<organism evidence="2">
    <name type="scientific">Rhodotorula toruloides</name>
    <name type="common">Yeast</name>
    <name type="synonym">Rhodosporidium toruloides</name>
    <dbReference type="NCBI Taxonomy" id="5286"/>
    <lineage>
        <taxon>Eukaryota</taxon>
        <taxon>Fungi</taxon>
        <taxon>Dikarya</taxon>
        <taxon>Basidiomycota</taxon>
        <taxon>Pucciniomycotina</taxon>
        <taxon>Microbotryomycetes</taxon>
        <taxon>Sporidiobolales</taxon>
        <taxon>Sporidiobolaceae</taxon>
        <taxon>Rhodotorula</taxon>
    </lineage>
</organism>
<feature type="region of interest" description="Disordered" evidence="1">
    <location>
        <begin position="172"/>
        <end position="274"/>
    </location>
</feature>
<proteinExistence type="predicted"/>
<evidence type="ECO:0000313" key="2">
    <source>
        <dbReference type="EMBL" id="CDR48373.1"/>
    </source>
</evidence>
<dbReference type="OrthoDB" id="10544485at2759"/>
<dbReference type="EMBL" id="LK052952">
    <property type="protein sequence ID" value="CDR48373.1"/>
    <property type="molecule type" value="Genomic_DNA"/>
</dbReference>
<feature type="compositionally biased region" description="Acidic residues" evidence="1">
    <location>
        <begin position="205"/>
        <end position="216"/>
    </location>
</feature>
<feature type="compositionally biased region" description="Low complexity" evidence="1">
    <location>
        <begin position="353"/>
        <end position="365"/>
    </location>
</feature>
<dbReference type="AlphaFoldDB" id="A0A061BG78"/>
<sequence>MEERGNVAALVRAARRPKLKGLIYWFHTKTPEEQEYLRPKLERWIQKQREGVRERRQEKRQSPSPELGAGLGMPLDPAMKTGAAAGRRSGLRRYYSPEPFQPDSEVVADSQEVVADSQEEDVVEATDDESGFGYEGDEEMAGYEGTIFADTSEHGGYDPALWLWREGEDELPREDHDLPNVAHSPFPSFRHAMDVTENVQHPEADADEQEEAEDELERVKEEDECVNKEDASPRLESPPHPPAESAADKPATTKPAAIVDLSDSSDSSDDDDPLAERRLRAKVVLYNKALTMHYEELEREPGGAEKVAQEKAEAGKGWQEGYAAMEAAWRKYRHKLEVDAAGGAPLLPPLRTPAPSRRSSPLLALFRRRASPPRT</sequence>
<feature type="region of interest" description="Disordered" evidence="1">
    <location>
        <begin position="48"/>
        <end position="137"/>
    </location>
</feature>
<feature type="compositionally biased region" description="Basic and acidic residues" evidence="1">
    <location>
        <begin position="217"/>
        <end position="233"/>
    </location>
</feature>
<name>A0A061BG78_RHOTO</name>
<evidence type="ECO:0000256" key="1">
    <source>
        <dbReference type="SAM" id="MobiDB-lite"/>
    </source>
</evidence>
<feature type="compositionally biased region" description="Low complexity" evidence="1">
    <location>
        <begin position="243"/>
        <end position="265"/>
    </location>
</feature>
<feature type="compositionally biased region" description="Basic residues" evidence="1">
    <location>
        <begin position="366"/>
        <end position="375"/>
    </location>
</feature>
<accession>A0A061BG78</accession>
<reference evidence="2" key="1">
    <citation type="journal article" date="2014" name="Genome Announc.">
        <title>Draft genome sequence of Rhodosporidium toruloides CECT1137, an oleaginous yeast of biotechnological interest.</title>
        <authorList>
            <person name="Morin N."/>
            <person name="Calcas X."/>
            <person name="Devillers H."/>
            <person name="Durrens P."/>
            <person name="Sherman D.J."/>
            <person name="Nicaud J.-M."/>
            <person name="Neuveglise C."/>
        </authorList>
    </citation>
    <scope>NUCLEOTIDE SEQUENCE</scope>
    <source>
        <strain evidence="2">CECT1137</strain>
    </source>
</reference>
<feature type="region of interest" description="Disordered" evidence="1">
    <location>
        <begin position="342"/>
        <end position="375"/>
    </location>
</feature>
<protein>
    <submittedName>
        <fullName evidence="2">RHTO0S17e02234g1_1</fullName>
    </submittedName>
</protein>
<feature type="compositionally biased region" description="Basic and acidic residues" evidence="1">
    <location>
        <begin position="48"/>
        <end position="61"/>
    </location>
</feature>
<feature type="compositionally biased region" description="Acidic residues" evidence="1">
    <location>
        <begin position="117"/>
        <end position="137"/>
    </location>
</feature>